<reference evidence="3" key="1">
    <citation type="submission" date="2022-07" db="EMBL/GenBank/DDBJ databases">
        <title>Phylogenomic reconstructions and comparative analyses of Kickxellomycotina fungi.</title>
        <authorList>
            <person name="Reynolds N.K."/>
            <person name="Stajich J.E."/>
            <person name="Barry K."/>
            <person name="Grigoriev I.V."/>
            <person name="Crous P."/>
            <person name="Smith M.E."/>
        </authorList>
    </citation>
    <scope>NUCLEOTIDE SEQUENCE</scope>
    <source>
        <strain evidence="3">NBRC 105413</strain>
    </source>
</reference>
<dbReference type="PANTHER" id="PTHR36182">
    <property type="entry name" value="PROTEIN, PUTATIVE (AFU_ORTHOLOGUE AFUA_6G10930)-RELATED"/>
    <property type="match status" value="1"/>
</dbReference>
<dbReference type="Proteomes" id="UP001145021">
    <property type="component" value="Unassembled WGS sequence"/>
</dbReference>
<evidence type="ECO:0000256" key="1">
    <source>
        <dbReference type="SAM" id="MobiDB-lite"/>
    </source>
</evidence>
<protein>
    <recommendedName>
        <fullName evidence="5">Lytic polysaccharide monooxygenase</fullName>
    </recommendedName>
</protein>
<feature type="compositionally biased region" description="Low complexity" evidence="1">
    <location>
        <begin position="225"/>
        <end position="240"/>
    </location>
</feature>
<keyword evidence="4" id="KW-1185">Reference proteome</keyword>
<evidence type="ECO:0008006" key="5">
    <source>
        <dbReference type="Google" id="ProtNLM"/>
    </source>
</evidence>
<keyword evidence="2" id="KW-0732">Signal</keyword>
<dbReference type="AlphaFoldDB" id="A0A9W8CHX3"/>
<dbReference type="PANTHER" id="PTHR36182:SF1">
    <property type="entry name" value="PROTEIN, PUTATIVE (AFU_ORTHOLOGUE AFUA_6G10930)-RELATED"/>
    <property type="match status" value="1"/>
</dbReference>
<name>A0A9W8CHX3_9FUNG</name>
<dbReference type="EMBL" id="JANBOH010000378">
    <property type="protein sequence ID" value="KAJ1642557.1"/>
    <property type="molecule type" value="Genomic_DNA"/>
</dbReference>
<feature type="chain" id="PRO_5040750263" description="Lytic polysaccharide monooxygenase" evidence="2">
    <location>
        <begin position="24"/>
        <end position="253"/>
    </location>
</feature>
<proteinExistence type="predicted"/>
<evidence type="ECO:0000256" key="2">
    <source>
        <dbReference type="SAM" id="SignalP"/>
    </source>
</evidence>
<feature type="region of interest" description="Disordered" evidence="1">
    <location>
        <begin position="225"/>
        <end position="253"/>
    </location>
</feature>
<comment type="caution">
    <text evidence="3">The sequence shown here is derived from an EMBL/GenBank/DDBJ whole genome shotgun (WGS) entry which is preliminary data.</text>
</comment>
<evidence type="ECO:0000313" key="4">
    <source>
        <dbReference type="Proteomes" id="UP001145021"/>
    </source>
</evidence>
<feature type="signal peptide" evidence="2">
    <location>
        <begin position="1"/>
        <end position="23"/>
    </location>
</feature>
<evidence type="ECO:0000313" key="3">
    <source>
        <dbReference type="EMBL" id="KAJ1642557.1"/>
    </source>
</evidence>
<sequence length="253" mass="27921">MIFSKNNLVLFLTAATVATGVNGHMEMIKPCPRFNANGIDCPELPPGEVRDYNENAPISSAGKKLQPFCKYPTPWPTPAALWTAGEQVNIQFNTWGSPHSGGHCEWSVSYDGGNSFVVVHRVLQHCFYDSDNKLQTMFNFTLPADLPGSDTAVFAWTWVNAMGNREFYMNCADVKIQGSSPSFTGPKMTILNYPDYPTVPEFEGNYTIGLEYYENAPSITVYAPYSTQGQSQSQSQSQNDDPPPMSSSPPALF</sequence>
<accession>A0A9W8CHX3</accession>
<feature type="compositionally biased region" description="Pro residues" evidence="1">
    <location>
        <begin position="241"/>
        <end position="253"/>
    </location>
</feature>
<organism evidence="3 4">
    <name type="scientific">Coemansia asiatica</name>
    <dbReference type="NCBI Taxonomy" id="1052880"/>
    <lineage>
        <taxon>Eukaryota</taxon>
        <taxon>Fungi</taxon>
        <taxon>Fungi incertae sedis</taxon>
        <taxon>Zoopagomycota</taxon>
        <taxon>Kickxellomycotina</taxon>
        <taxon>Kickxellomycetes</taxon>
        <taxon>Kickxellales</taxon>
        <taxon>Kickxellaceae</taxon>
        <taxon>Coemansia</taxon>
    </lineage>
</organism>
<gene>
    <name evidence="3" type="ORF">LPJ64_005605</name>
</gene>
<dbReference type="Gene3D" id="2.70.50.70">
    <property type="match status" value="1"/>
</dbReference>